<feature type="region of interest" description="Disordered" evidence="6">
    <location>
        <begin position="1347"/>
        <end position="1614"/>
    </location>
</feature>
<dbReference type="GO" id="GO:0007129">
    <property type="term" value="P:homologous chromosome pairing at meiosis"/>
    <property type="evidence" value="ECO:0007669"/>
    <property type="project" value="TreeGrafter"/>
</dbReference>
<comment type="subcellular location">
    <subcellularLocation>
        <location evidence="1">Nucleus</location>
    </subcellularLocation>
</comment>
<evidence type="ECO:0000313" key="7">
    <source>
        <dbReference type="EMBL" id="ORX59191.1"/>
    </source>
</evidence>
<dbReference type="GO" id="GO:1990918">
    <property type="term" value="P:double-strand break repair involved in meiotic recombination"/>
    <property type="evidence" value="ECO:0007669"/>
    <property type="project" value="TreeGrafter"/>
</dbReference>
<evidence type="ECO:0008006" key="9">
    <source>
        <dbReference type="Google" id="ProtNLM"/>
    </source>
</evidence>
<evidence type="ECO:0000256" key="1">
    <source>
        <dbReference type="ARBA" id="ARBA00004123"/>
    </source>
</evidence>
<evidence type="ECO:0000313" key="8">
    <source>
        <dbReference type="Proteomes" id="UP000193719"/>
    </source>
</evidence>
<dbReference type="GO" id="GO:0070182">
    <property type="term" value="F:DNA polymerase binding"/>
    <property type="evidence" value="ECO:0007669"/>
    <property type="project" value="TreeGrafter"/>
</dbReference>
<dbReference type="GO" id="GO:0036297">
    <property type="term" value="P:interstrand cross-link repair"/>
    <property type="evidence" value="ECO:0007669"/>
    <property type="project" value="TreeGrafter"/>
</dbReference>
<dbReference type="GO" id="GO:0000793">
    <property type="term" value="C:condensed chromosome"/>
    <property type="evidence" value="ECO:0007669"/>
    <property type="project" value="TreeGrafter"/>
</dbReference>
<feature type="compositionally biased region" description="Basic and acidic residues" evidence="6">
    <location>
        <begin position="1358"/>
        <end position="1378"/>
    </location>
</feature>
<dbReference type="OrthoDB" id="2142250at2759"/>
<feature type="compositionally biased region" description="Basic residues" evidence="6">
    <location>
        <begin position="1379"/>
        <end position="1389"/>
    </location>
</feature>
<feature type="compositionally biased region" description="Basic and acidic residues" evidence="6">
    <location>
        <begin position="1390"/>
        <end position="1402"/>
    </location>
</feature>
<evidence type="ECO:0000256" key="3">
    <source>
        <dbReference type="ARBA" id="ARBA00022843"/>
    </source>
</evidence>
<dbReference type="InterPro" id="IPR029448">
    <property type="entry name" value="FANCD2"/>
</dbReference>
<sequence length="1614" mass="187493">MKGYENNIFCKLINKAGITFEDNGERIVFDSNLTFFRHEFKKVLYSNPSYPQPLLNTICENFTDFIQDPLLFKACLIPYSKNESKDNFSHDFGLMNESLIKSLLGIDELQTPIMKILLEKLVDYTTEEEIMKNDLNDNIPKLIMNQLRWIDNIVDPNQLTENLFEMISITPIHIQTEIIEAIPDIIIDSQHNEVVKKLKESMENDTELVVPILDTLSNLKFSDTLMDELNITVIKHLEHCELEKIPILIRFLLQSIKNNDKAKFIISKIRSKLNFNVIASLLKVENSINEDDKAQVNISKSFGKLLFECFKNELRSKKILCEEWLKLINDLDKREDFKSLDIDILYIIHSININYKKRVETIIKKKIKEDLITPDLIKDSIVLHKSGIIDYYSSIITISEILLNDNNPNSNQLALSIYYNSFASFDTYYRQEIIGSLVTHIGTGLGNSVEYSLKILKKIVNNFSSEVIQFIVFIKNILDYLDNLDINQIRILFDILSTLAVKSKDTEVLNNSGESSLYTDLNIIIRKQLSNPMYRYKIMGIIMGLSLMCKLSPNDNNSTINENDKKNNMKLSCSLLRMMEIQCRKSLPCLQYIYDELSFLINNRYICKELEEWIYDNFACNFQNIFLLDVEDLNRVISKEFYYENEMYDDEEVKGKGKQAVNNYIRFDSWNNLDGDESTIVLKILPILLNTSNTQNTSESSGIIVCMCSMFRLLQSCEKSLNNNLESIDALLGCGILLFEDSKNEYSRDLKYQLCNALFYSINWYRELLNAFCDQNDNEMKEKCIIRLKNIIDMEKKLSEFLSSMNNIKFSPIGLHETILFNEINNSNENYYMEEVNLHSHSKKSFSNIRDLKPYMREIDISIFDILKFDLLYIEKEDISDEQKIINYSIFKYLLTDLNEKIKQKLKLCKTSNITNNNKKINKDTSNSNSLIQRVSTKKFLLTISQIIPYLCKYLEDLLKLIEDNKNSESENEEQLNLCNECFYIIVEGLNYIFSSQAFEEEKYLDIKQNIILGIMKLTGDDNQDTDDFYRITIIFNYFVNFKNKIESPSSHIMYIKLLDSLLKHIPSTVERNKLQYLNNALESIIKSALKKKVSSRSSEKNEYIIYLLQLCINKSENSIEIIKYYCLQILPQFIDTLINPEADVPNSLLDNPLLNGETFNIYYKIMLVELNNILQSEAFMQSSIIKTIERLNDVVECFTHLTRIIKIYDKRTILKHLLKLGKLFLDTFVKKVMPFLNINFKQHHEDIVGLLKILQQSTRIFQSVCNDSKIMKDLVLTSNVPQAKKILETLLFQVKIMLEDNSCLQAFWIGNLRHRNIQGNFVSSQFVQESKEEKEFIKDNIDDIDSALNNEEDDNDIDKLLGSDEEKSEKKKIDSNKPKTKKTQKKVKNSTEKAPISKEIVESDESMDEEGEESEDEDEEKDETETENIKNESAHVSKKMKSEPPEIVISSSQAHPNPPSENNSNSDIKSNKSGISDKSNSTTNSNIKNSGEIMVSKSLEMDISPIKPIMRKKKKRAIISDDEDEEEDEDEKVIDEINEDDIIEDGEEPIEELTQPKRKKLKKSKRSHGAKSKRSVYLLSQASDDDDEDDDKEENMNEYDLDDSFIDDRSILY</sequence>
<evidence type="ECO:0000256" key="2">
    <source>
        <dbReference type="ARBA" id="ARBA00022499"/>
    </source>
</evidence>
<accession>A0A1Y1VL64</accession>
<evidence type="ECO:0000256" key="6">
    <source>
        <dbReference type="SAM" id="MobiDB-lite"/>
    </source>
</evidence>
<feature type="compositionally biased region" description="Basic residues" evidence="6">
    <location>
        <begin position="1557"/>
        <end position="1575"/>
    </location>
</feature>
<proteinExistence type="inferred from homology"/>
<comment type="caution">
    <text evidence="7">The sequence shown here is derived from an EMBL/GenBank/DDBJ whole genome shotgun (WGS) entry which is preliminary data.</text>
</comment>
<feature type="compositionally biased region" description="Basic and acidic residues" evidence="6">
    <location>
        <begin position="1428"/>
        <end position="1445"/>
    </location>
</feature>
<reference evidence="7 8" key="1">
    <citation type="submission" date="2016-08" db="EMBL/GenBank/DDBJ databases">
        <title>Genomes of anaerobic fungi encode conserved fungal cellulosomes for biomass hydrolysis.</title>
        <authorList>
            <consortium name="DOE Joint Genome Institute"/>
            <person name="Haitjema C.H."/>
            <person name="Gilmore S.P."/>
            <person name="Henske J.K."/>
            <person name="Solomon K.V."/>
            <person name="De Groot R."/>
            <person name="Kuo A."/>
            <person name="Mondo S.J."/>
            <person name="Salamov A.A."/>
            <person name="Labutti K."/>
            <person name="Zhao Z."/>
            <person name="Chiniquy J."/>
            <person name="Barry K."/>
            <person name="Brewer H.M."/>
            <person name="Purvine S.O."/>
            <person name="Wright A.T."/>
            <person name="Boxma B."/>
            <person name="Van Alen T."/>
            <person name="Hackstein J.H."/>
            <person name="Baker S.E."/>
            <person name="Grigoriev I.V."/>
            <person name="O'Malley M.A."/>
        </authorList>
    </citation>
    <scope>NUCLEOTIDE SEQUENCE [LARGE SCALE GENOMIC DNA]</scope>
    <source>
        <strain evidence="8">finn</strain>
    </source>
</reference>
<feature type="compositionally biased region" description="Acidic residues" evidence="6">
    <location>
        <begin position="1521"/>
        <end position="1552"/>
    </location>
</feature>
<dbReference type="Proteomes" id="UP000193719">
    <property type="component" value="Unassembled WGS sequence"/>
</dbReference>
<evidence type="ECO:0000256" key="5">
    <source>
        <dbReference type="ARBA" id="ARBA00093456"/>
    </source>
</evidence>
<keyword evidence="4" id="KW-0539">Nucleus</keyword>
<dbReference type="STRING" id="1754191.A0A1Y1VL64"/>
<dbReference type="PANTHER" id="PTHR32086">
    <property type="entry name" value="FANCONI ANEMIA GROUP D2 PROTEIN"/>
    <property type="match status" value="1"/>
</dbReference>
<reference evidence="7 8" key="2">
    <citation type="submission" date="2016-08" db="EMBL/GenBank/DDBJ databases">
        <title>Pervasive Adenine N6-methylation of Active Genes in Fungi.</title>
        <authorList>
            <consortium name="DOE Joint Genome Institute"/>
            <person name="Mondo S.J."/>
            <person name="Dannebaum R.O."/>
            <person name="Kuo R.C."/>
            <person name="Labutti K."/>
            <person name="Haridas S."/>
            <person name="Kuo A."/>
            <person name="Salamov A."/>
            <person name="Ahrendt S.R."/>
            <person name="Lipzen A."/>
            <person name="Sullivan W."/>
            <person name="Andreopoulos W.B."/>
            <person name="Clum A."/>
            <person name="Lindquist E."/>
            <person name="Daum C."/>
            <person name="Ramamoorthy G.K."/>
            <person name="Gryganskyi A."/>
            <person name="Culley D."/>
            <person name="Magnuson J.K."/>
            <person name="James T.Y."/>
            <person name="O'Malley M.A."/>
            <person name="Stajich J.E."/>
            <person name="Spatafora J.W."/>
            <person name="Visel A."/>
            <person name="Grigoriev I.V."/>
        </authorList>
    </citation>
    <scope>NUCLEOTIDE SEQUENCE [LARGE SCALE GENOMIC DNA]</scope>
    <source>
        <strain evidence="8">finn</strain>
    </source>
</reference>
<keyword evidence="8" id="KW-1185">Reference proteome</keyword>
<keyword evidence="2" id="KW-1017">Isopeptide bond</keyword>
<evidence type="ECO:0000256" key="4">
    <source>
        <dbReference type="ARBA" id="ARBA00023242"/>
    </source>
</evidence>
<feature type="compositionally biased region" description="Acidic residues" evidence="6">
    <location>
        <begin position="1347"/>
        <end position="1357"/>
    </location>
</feature>
<protein>
    <recommendedName>
        <fullName evidence="9">Fanconi anemia group D2 protein</fullName>
    </recommendedName>
</protein>
<name>A0A1Y1VL64_9FUNG</name>
<organism evidence="7 8">
    <name type="scientific">Piromyces finnis</name>
    <dbReference type="NCBI Taxonomy" id="1754191"/>
    <lineage>
        <taxon>Eukaryota</taxon>
        <taxon>Fungi</taxon>
        <taxon>Fungi incertae sedis</taxon>
        <taxon>Chytridiomycota</taxon>
        <taxon>Chytridiomycota incertae sedis</taxon>
        <taxon>Neocallimastigomycetes</taxon>
        <taxon>Neocallimastigales</taxon>
        <taxon>Neocallimastigaceae</taxon>
        <taxon>Piromyces</taxon>
    </lineage>
</organism>
<dbReference type="PANTHER" id="PTHR32086:SF0">
    <property type="entry name" value="FANCONI ANEMIA GROUP D2 PROTEIN"/>
    <property type="match status" value="1"/>
</dbReference>
<dbReference type="GO" id="GO:0005634">
    <property type="term" value="C:nucleus"/>
    <property type="evidence" value="ECO:0007669"/>
    <property type="project" value="UniProtKB-SubCell"/>
</dbReference>
<feature type="compositionally biased region" description="Low complexity" evidence="6">
    <location>
        <begin position="1461"/>
        <end position="1491"/>
    </location>
</feature>
<feature type="compositionally biased region" description="Acidic residues" evidence="6">
    <location>
        <begin position="1403"/>
        <end position="1427"/>
    </location>
</feature>
<dbReference type="Pfam" id="PF14631">
    <property type="entry name" value="FancD2"/>
    <property type="match status" value="2"/>
</dbReference>
<dbReference type="EMBL" id="MCFH01000003">
    <property type="protein sequence ID" value="ORX59191.1"/>
    <property type="molecule type" value="Genomic_DNA"/>
</dbReference>
<keyword evidence="3" id="KW-0832">Ubl conjugation</keyword>
<dbReference type="GO" id="GO:0031573">
    <property type="term" value="P:mitotic intra-S DNA damage checkpoint signaling"/>
    <property type="evidence" value="ECO:0007669"/>
    <property type="project" value="TreeGrafter"/>
</dbReference>
<gene>
    <name evidence="7" type="ORF">BCR36DRAFT_317127</name>
</gene>
<comment type="similarity">
    <text evidence="5">Belongs to the Fanconi anemia protein FANCD2 family.</text>
</comment>
<feature type="compositionally biased region" description="Acidic residues" evidence="6">
    <location>
        <begin position="1584"/>
        <end position="1606"/>
    </location>
</feature>